<reference evidence="2 3" key="1">
    <citation type="journal article" date="2011" name="J. Bacteriol.">
        <title>Draft genome sequence of Bacteroides vulgatus PC510, a strain isolated from human feces.</title>
        <authorList>
            <person name="Cuiv P.O."/>
            <person name="Klaassens E.S."/>
            <person name="Durkin A.S."/>
            <person name="Harkins D.M."/>
            <person name="Foster L."/>
            <person name="McCorrison J."/>
            <person name="Torralba M."/>
            <person name="Nelson K.E."/>
            <person name="Morrison M."/>
        </authorList>
    </citation>
    <scope>NUCLEOTIDE SEQUENCE [LARGE SCALE GENOMIC DNA]</scope>
    <source>
        <strain evidence="2 3">PC510</strain>
    </source>
</reference>
<feature type="transmembrane region" description="Helical" evidence="1">
    <location>
        <begin position="18"/>
        <end position="36"/>
    </location>
</feature>
<evidence type="ECO:0000313" key="3">
    <source>
        <dbReference type="Proteomes" id="UP000004563"/>
    </source>
</evidence>
<evidence type="ECO:0000256" key="1">
    <source>
        <dbReference type="SAM" id="Phobius"/>
    </source>
</evidence>
<dbReference type="EMBL" id="ADKO01000113">
    <property type="protein sequence ID" value="EFG16031.1"/>
    <property type="molecule type" value="Genomic_DNA"/>
</dbReference>
<keyword evidence="1" id="KW-0472">Membrane</keyword>
<comment type="caution">
    <text evidence="2">The sequence shown here is derived from an EMBL/GenBank/DDBJ whole genome shotgun (WGS) entry which is preliminary data.</text>
</comment>
<accession>D4VDX6</accession>
<protein>
    <submittedName>
        <fullName evidence="2">Uncharacterized protein</fullName>
    </submittedName>
</protein>
<evidence type="ECO:0000313" key="2">
    <source>
        <dbReference type="EMBL" id="EFG16031.1"/>
    </source>
</evidence>
<dbReference type="Proteomes" id="UP000004563">
    <property type="component" value="Unassembled WGS sequence"/>
</dbReference>
<dbReference type="AlphaFoldDB" id="D4VDX6"/>
<dbReference type="RefSeq" id="WP_005846998.1">
    <property type="nucleotide sequence ID" value="NZ_ADKO01000113.1"/>
</dbReference>
<organism evidence="2 3">
    <name type="scientific">Phocaeicola vulgatus PC510</name>
    <dbReference type="NCBI Taxonomy" id="702446"/>
    <lineage>
        <taxon>Bacteria</taxon>
        <taxon>Pseudomonadati</taxon>
        <taxon>Bacteroidota</taxon>
        <taxon>Bacteroidia</taxon>
        <taxon>Bacteroidales</taxon>
        <taxon>Bacteroidaceae</taxon>
        <taxon>Phocaeicola</taxon>
    </lineage>
</organism>
<sequence>METTTKYDTIINFFLDNWIIATIVVAAVVIGFIPSLRDGIKQIYDLIKEAFKKEEFVIKYKDETITFEIMLRSQHFDIVKIHAITHVLGVHSEREWINKYYPDYSWGMQKLRNITLDGNKSIPFDIICISKGNNHKEIYFDLSDFFNESGCTSSDINKFAEGKIKEIYNRKN</sequence>
<gene>
    <name evidence="2" type="ORF">CUU_1295</name>
</gene>
<keyword evidence="1" id="KW-1133">Transmembrane helix</keyword>
<proteinExistence type="predicted"/>
<name>D4VDX6_PHOVU</name>
<keyword evidence="1" id="KW-0812">Transmembrane</keyword>